<dbReference type="OrthoDB" id="6499288at2759"/>
<comment type="caution">
    <text evidence="1">The sequence shown here is derived from an EMBL/GenBank/DDBJ whole genome shotgun (WGS) entry which is preliminary data.</text>
</comment>
<feature type="non-terminal residue" evidence="1">
    <location>
        <position position="157"/>
    </location>
</feature>
<accession>A0A7D9KFB6</accession>
<dbReference type="AlphaFoldDB" id="A0A7D9KFB6"/>
<organism evidence="1 2">
    <name type="scientific">Paramuricea clavata</name>
    <name type="common">Red gorgonian</name>
    <name type="synonym">Violescent sea-whip</name>
    <dbReference type="NCBI Taxonomy" id="317549"/>
    <lineage>
        <taxon>Eukaryota</taxon>
        <taxon>Metazoa</taxon>
        <taxon>Cnidaria</taxon>
        <taxon>Anthozoa</taxon>
        <taxon>Octocorallia</taxon>
        <taxon>Malacalcyonacea</taxon>
        <taxon>Plexauridae</taxon>
        <taxon>Paramuricea</taxon>
    </lineage>
</organism>
<reference evidence="1" key="1">
    <citation type="submission" date="2020-04" db="EMBL/GenBank/DDBJ databases">
        <authorList>
            <person name="Alioto T."/>
            <person name="Alioto T."/>
            <person name="Gomez Garrido J."/>
        </authorList>
    </citation>
    <scope>NUCLEOTIDE SEQUENCE</scope>
    <source>
        <strain evidence="1">A484AB</strain>
    </source>
</reference>
<name>A0A7D9KFB6_PARCT</name>
<dbReference type="Proteomes" id="UP001152795">
    <property type="component" value="Unassembled WGS sequence"/>
</dbReference>
<proteinExistence type="predicted"/>
<evidence type="ECO:0000313" key="1">
    <source>
        <dbReference type="EMBL" id="CAB4043469.1"/>
    </source>
</evidence>
<protein>
    <submittedName>
        <fullName evidence="1">Uncharacterized protein</fullName>
    </submittedName>
</protein>
<gene>
    <name evidence="1" type="ORF">PACLA_8A029239</name>
</gene>
<dbReference type="EMBL" id="CACRXK020032456">
    <property type="protein sequence ID" value="CAB4043469.1"/>
    <property type="molecule type" value="Genomic_DNA"/>
</dbReference>
<sequence>QHIDTSCDGTAVTCKHCGDENVLRKHERLSCDEAPVTYEFQAVGCNPNPTLKRKELRQHSNDGLVDHVRLMLQFILTFVIQLGSHIPRPNFAGIMQGVRDDITEVRFGLAEKFVMVVGKLTGLERRIESLASSGGGDTRIRSEVQELKSKVRDLTYY</sequence>
<keyword evidence="2" id="KW-1185">Reference proteome</keyword>
<evidence type="ECO:0000313" key="2">
    <source>
        <dbReference type="Proteomes" id="UP001152795"/>
    </source>
</evidence>